<keyword evidence="6" id="KW-0540">Nuclease</keyword>
<evidence type="ECO:0000256" key="7">
    <source>
        <dbReference type="ARBA" id="ARBA00022723"/>
    </source>
</evidence>
<protein>
    <recommendedName>
        <fullName evidence="5">phosphodiesterase I</fullName>
        <ecNumber evidence="5">3.1.4.1</ecNumber>
    </recommendedName>
</protein>
<dbReference type="Pfam" id="PF08774">
    <property type="entry name" value="VRR_NUC"/>
    <property type="match status" value="1"/>
</dbReference>
<dbReference type="AlphaFoldDB" id="A0A0M0I633"/>
<evidence type="ECO:0000256" key="5">
    <source>
        <dbReference type="ARBA" id="ARBA00012029"/>
    </source>
</evidence>
<accession>A0A0M0I633</accession>
<evidence type="ECO:0000256" key="4">
    <source>
        <dbReference type="ARBA" id="ARBA00005533"/>
    </source>
</evidence>
<gene>
    <name evidence="12" type="ORF">AKJ31_04245</name>
</gene>
<keyword evidence="10" id="KW-0464">Manganese</keyword>
<dbReference type="InterPro" id="IPR014883">
    <property type="entry name" value="VRR_NUC"/>
</dbReference>
<dbReference type="GO" id="GO:0046872">
    <property type="term" value="F:metal ion binding"/>
    <property type="evidence" value="ECO:0007669"/>
    <property type="project" value="UniProtKB-KW"/>
</dbReference>
<dbReference type="Pfam" id="PF21315">
    <property type="entry name" value="FAN1_HTH"/>
    <property type="match status" value="1"/>
</dbReference>
<dbReference type="GO" id="GO:0004528">
    <property type="term" value="F:phosphodiesterase I activity"/>
    <property type="evidence" value="ECO:0007669"/>
    <property type="project" value="UniProtKB-EC"/>
</dbReference>
<evidence type="ECO:0000256" key="10">
    <source>
        <dbReference type="ARBA" id="ARBA00023211"/>
    </source>
</evidence>
<dbReference type="Gene3D" id="3.40.1350.10">
    <property type="match status" value="1"/>
</dbReference>
<dbReference type="Proteomes" id="UP000037530">
    <property type="component" value="Unassembled WGS sequence"/>
</dbReference>
<organism evidence="12 13">
    <name type="scientific">Vibrio hepatarius</name>
    <dbReference type="NCBI Taxonomy" id="171383"/>
    <lineage>
        <taxon>Bacteria</taxon>
        <taxon>Pseudomonadati</taxon>
        <taxon>Pseudomonadota</taxon>
        <taxon>Gammaproteobacteria</taxon>
        <taxon>Vibrionales</taxon>
        <taxon>Vibrionaceae</taxon>
        <taxon>Vibrio</taxon>
        <taxon>Vibrio oreintalis group</taxon>
    </lineage>
</organism>
<comment type="cofactor">
    <cofactor evidence="3">
        <name>Mg(2+)</name>
        <dbReference type="ChEBI" id="CHEBI:18420"/>
    </cofactor>
</comment>
<keyword evidence="7" id="KW-0479">Metal-binding</keyword>
<dbReference type="PANTHER" id="PTHR15749:SF4">
    <property type="entry name" value="FANCONI-ASSOCIATED NUCLEASE 1"/>
    <property type="match status" value="1"/>
</dbReference>
<dbReference type="EC" id="3.1.4.1" evidence="5"/>
<proteinExistence type="inferred from homology"/>
<comment type="cofactor">
    <cofactor evidence="2">
        <name>Mn(2+)</name>
        <dbReference type="ChEBI" id="CHEBI:29035"/>
    </cofactor>
</comment>
<dbReference type="RefSeq" id="WP_053407832.1">
    <property type="nucleotide sequence ID" value="NZ_LHPI01000001.1"/>
</dbReference>
<dbReference type="GO" id="GO:0003676">
    <property type="term" value="F:nucleic acid binding"/>
    <property type="evidence" value="ECO:0007669"/>
    <property type="project" value="InterPro"/>
</dbReference>
<sequence>MDNPITLAPDYYLDNFFKLIEHAQTWYADLLTPSEHQWLAKFAQLDKQSQCLLVRFYSRRGEWFRRDKLSYNEIPNIDQCLKRLAKCGFILLNPPLSGQQLATHLLTKPEILSLYPSLAKALKKEQLIASIPAEEIVKPTLLNFDVIQLESAHMIELLLTLFFANTHQDLSQFVLDDLGLHQFEKYQLSKERRFFDCREQIEQLLQLSQITQLYSDADRKQMAALEQCYQLIPAAIEHNYIERKRQHLINDIARNFERIGEYDRALELFKTTHLPPTRERQARILDKLDHDEAFSDIVTEMLTHPVDLAEYEVATKLEQRVRRKRGEKVARITKPKCHEYRLDLDLSTQRVELAAKDYFEQQGWQVFYAENSFLNGLFGLAFWDVIFAPVEGAFLNAYQYKPLDLYHSDFQEKRQDVINFVFAQMENEGLAHLKTRYREKFNTSNPFVHWAGFEFDLLEAALETIPVPTLSELFKVQLSGLAIYRNGMPDLIAFKEDQYRWIEVKGPGDKLQDNQWRWIREFERLNQPFSVCYVNQ</sequence>
<evidence type="ECO:0000256" key="9">
    <source>
        <dbReference type="ARBA" id="ARBA00022842"/>
    </source>
</evidence>
<comment type="catalytic activity">
    <reaction evidence="1">
        <text>Hydrolytically removes 5'-nucleotides successively from the 3'-hydroxy termini of 3'-hydroxy-terminated oligonucleotides.</text>
        <dbReference type="EC" id="3.1.4.1"/>
    </reaction>
</comment>
<comment type="caution">
    <text evidence="12">The sequence shown here is derived from an EMBL/GenBank/DDBJ whole genome shotgun (WGS) entry which is preliminary data.</text>
</comment>
<dbReference type="EMBL" id="LHPI01000001">
    <property type="protein sequence ID" value="KOO09572.1"/>
    <property type="molecule type" value="Genomic_DNA"/>
</dbReference>
<dbReference type="InterPro" id="IPR033315">
    <property type="entry name" value="Fan1-like"/>
</dbReference>
<keyword evidence="9" id="KW-0460">Magnesium</keyword>
<evidence type="ECO:0000256" key="6">
    <source>
        <dbReference type="ARBA" id="ARBA00022722"/>
    </source>
</evidence>
<evidence type="ECO:0000256" key="2">
    <source>
        <dbReference type="ARBA" id="ARBA00001936"/>
    </source>
</evidence>
<evidence type="ECO:0000313" key="12">
    <source>
        <dbReference type="EMBL" id="KOO09572.1"/>
    </source>
</evidence>
<keyword evidence="8" id="KW-0378">Hydrolase</keyword>
<comment type="similarity">
    <text evidence="4">Belongs to the FAN1 family.</text>
</comment>
<dbReference type="STRING" id="171383.AKJ31_04245"/>
<evidence type="ECO:0000313" key="13">
    <source>
        <dbReference type="Proteomes" id="UP000037530"/>
    </source>
</evidence>
<dbReference type="PANTHER" id="PTHR15749">
    <property type="entry name" value="FANCONI-ASSOCIATED NUCLEASE 1"/>
    <property type="match status" value="1"/>
</dbReference>
<evidence type="ECO:0000256" key="1">
    <source>
        <dbReference type="ARBA" id="ARBA00000983"/>
    </source>
</evidence>
<dbReference type="InterPro" id="IPR011856">
    <property type="entry name" value="tRNA_endonuc-like_dom_sf"/>
</dbReference>
<evidence type="ECO:0000256" key="8">
    <source>
        <dbReference type="ARBA" id="ARBA00022801"/>
    </source>
</evidence>
<reference evidence="13" key="1">
    <citation type="submission" date="2015-08" db="EMBL/GenBank/DDBJ databases">
        <title>Vibrio galatheae sp. nov., a novel member of the Vibrionaceae family isolated from the Solomon Islands.</title>
        <authorList>
            <person name="Giubergia S."/>
            <person name="Machado H."/>
            <person name="Mateiu R.V."/>
            <person name="Gram L."/>
        </authorList>
    </citation>
    <scope>NUCLEOTIDE SEQUENCE [LARGE SCALE GENOMIC DNA]</scope>
    <source>
        <strain evidence="13">DSM 19134</strain>
    </source>
</reference>
<dbReference type="InterPro" id="IPR049125">
    <property type="entry name" value="FAN1-like_WH"/>
</dbReference>
<keyword evidence="13" id="KW-1185">Reference proteome</keyword>
<feature type="domain" description="VRR-NUC" evidence="11">
    <location>
        <begin position="425"/>
        <end position="536"/>
    </location>
</feature>
<dbReference type="PATRIC" id="fig|171383.3.peg.877"/>
<dbReference type="SMART" id="SM00990">
    <property type="entry name" value="VRR_NUC"/>
    <property type="match status" value="1"/>
</dbReference>
<evidence type="ECO:0000259" key="11">
    <source>
        <dbReference type="SMART" id="SM00990"/>
    </source>
</evidence>
<name>A0A0M0I633_9VIBR</name>
<dbReference type="GO" id="GO:0036297">
    <property type="term" value="P:interstrand cross-link repair"/>
    <property type="evidence" value="ECO:0007669"/>
    <property type="project" value="InterPro"/>
</dbReference>
<dbReference type="OrthoDB" id="9803913at2"/>
<evidence type="ECO:0000256" key="3">
    <source>
        <dbReference type="ARBA" id="ARBA00001946"/>
    </source>
</evidence>